<dbReference type="AlphaFoldDB" id="A0A8H5FYC8"/>
<dbReference type="PANTHER" id="PTHR12260">
    <property type="entry name" value="DAMAGE-CONTROL PHOSPHATASE ARMT1"/>
    <property type="match status" value="1"/>
</dbReference>
<name>A0A8H5FYC8_9AGAR</name>
<organism evidence="2 3">
    <name type="scientific">Leucocoprinus leucothites</name>
    <dbReference type="NCBI Taxonomy" id="201217"/>
    <lineage>
        <taxon>Eukaryota</taxon>
        <taxon>Fungi</taxon>
        <taxon>Dikarya</taxon>
        <taxon>Basidiomycota</taxon>
        <taxon>Agaricomycotina</taxon>
        <taxon>Agaricomycetes</taxon>
        <taxon>Agaricomycetidae</taxon>
        <taxon>Agaricales</taxon>
        <taxon>Agaricineae</taxon>
        <taxon>Agaricaceae</taxon>
        <taxon>Leucocoprinus</taxon>
    </lineage>
</organism>
<dbReference type="EC" id="3.1.3.-" evidence="1"/>
<evidence type="ECO:0000313" key="3">
    <source>
        <dbReference type="Proteomes" id="UP000559027"/>
    </source>
</evidence>
<keyword evidence="1" id="KW-0464">Manganese</keyword>
<gene>
    <name evidence="2" type="ORF">D9756_008116</name>
</gene>
<sequence>MTARLPYPPYDPTDKSGFSYETVLRRWPTIITSVIDELHQQCHNISVDIKNGAGPKDVLDAKIKEALAIVNEISKLKYEMARDRTLSPIPNDGEPASDIYNMELEALALEEKNTWFTAPWLFAE</sequence>
<evidence type="ECO:0000313" key="2">
    <source>
        <dbReference type="EMBL" id="KAF5353293.1"/>
    </source>
</evidence>
<proteinExistence type="inferred from homology"/>
<comment type="function">
    <text evidence="1">Metal-dependent phosphatase that shows phosphatase activity against several substrates, including fructose-1-phosphate and fructose-6-phosphate. Its preference for fructose-1-phosphate, a strong glycating agent that causes DNA damage rather than a canonical yeast metabolite, suggests a damage-control function in hexose phosphate metabolism.</text>
</comment>
<dbReference type="GO" id="GO:0005634">
    <property type="term" value="C:nucleus"/>
    <property type="evidence" value="ECO:0007669"/>
    <property type="project" value="TreeGrafter"/>
</dbReference>
<comment type="catalytic activity">
    <reaction evidence="1">
        <text>beta-D-fructose 1-phosphate + H2O = D-fructose + phosphate</text>
        <dbReference type="Rhea" id="RHEA:35603"/>
        <dbReference type="ChEBI" id="CHEBI:15377"/>
        <dbReference type="ChEBI" id="CHEBI:37721"/>
        <dbReference type="ChEBI" id="CHEBI:43474"/>
        <dbReference type="ChEBI" id="CHEBI:138881"/>
    </reaction>
</comment>
<dbReference type="Gene3D" id="1.20.930.60">
    <property type="match status" value="1"/>
</dbReference>
<comment type="catalytic activity">
    <reaction evidence="1">
        <text>beta-D-fructose 6-phosphate = dihydroxyacetone + D-glyceraldehyde 3-phosphate</text>
        <dbReference type="Rhea" id="RHEA:28002"/>
        <dbReference type="ChEBI" id="CHEBI:16016"/>
        <dbReference type="ChEBI" id="CHEBI:57634"/>
        <dbReference type="ChEBI" id="CHEBI:59776"/>
    </reaction>
</comment>
<comment type="domain">
    <text evidence="1">Subfamily III proteins have a conserved RTxK motif about 40-50 residues from the C-terminus; the threonine may be replaced by serine or cysteine.</text>
</comment>
<keyword evidence="1" id="KW-0479">Metal-binding</keyword>
<keyword evidence="3" id="KW-1185">Reference proteome</keyword>
<dbReference type="PANTHER" id="PTHR12260:SF6">
    <property type="entry name" value="DAMAGE-CONTROL PHOSPHATASE ARMT1"/>
    <property type="match status" value="1"/>
</dbReference>
<protein>
    <recommendedName>
        <fullName evidence="1">Sugar phosphate phosphatase</fullName>
        <ecNumber evidence="1">3.1.3.-</ecNumber>
    </recommendedName>
</protein>
<dbReference type="InterPro" id="IPR039763">
    <property type="entry name" value="ARMT1"/>
</dbReference>
<comment type="cofactor">
    <cofactor evidence="1">
        <name>Mn(2+)</name>
        <dbReference type="ChEBI" id="CHEBI:29035"/>
    </cofactor>
    <cofactor evidence="1">
        <name>Ni(2+)</name>
        <dbReference type="ChEBI" id="CHEBI:49786"/>
    </cofactor>
</comment>
<reference evidence="2 3" key="1">
    <citation type="journal article" date="2020" name="ISME J.">
        <title>Uncovering the hidden diversity of litter-decomposition mechanisms in mushroom-forming fungi.</title>
        <authorList>
            <person name="Floudas D."/>
            <person name="Bentzer J."/>
            <person name="Ahren D."/>
            <person name="Johansson T."/>
            <person name="Persson P."/>
            <person name="Tunlid A."/>
        </authorList>
    </citation>
    <scope>NUCLEOTIDE SEQUENCE [LARGE SCALE GENOMIC DNA]</scope>
    <source>
        <strain evidence="2 3">CBS 146.42</strain>
    </source>
</reference>
<dbReference type="GO" id="GO:0046872">
    <property type="term" value="F:metal ion binding"/>
    <property type="evidence" value="ECO:0007669"/>
    <property type="project" value="UniProtKB-UniRule"/>
</dbReference>
<dbReference type="GO" id="GO:0006974">
    <property type="term" value="P:DNA damage response"/>
    <property type="evidence" value="ECO:0007669"/>
    <property type="project" value="TreeGrafter"/>
</dbReference>
<comment type="caution">
    <text evidence="2">The sequence shown here is derived from an EMBL/GenBank/DDBJ whole genome shotgun (WGS) entry which is preliminary data.</text>
</comment>
<keyword evidence="1" id="KW-0378">Hydrolase</keyword>
<dbReference type="EMBL" id="JAACJO010000010">
    <property type="protein sequence ID" value="KAF5353293.1"/>
    <property type="molecule type" value="Genomic_DNA"/>
</dbReference>
<dbReference type="OrthoDB" id="541375at2759"/>
<dbReference type="Proteomes" id="UP000559027">
    <property type="component" value="Unassembled WGS sequence"/>
</dbReference>
<evidence type="ECO:0000256" key="1">
    <source>
        <dbReference type="RuleBase" id="RU367030"/>
    </source>
</evidence>
<comment type="similarity">
    <text evidence="1">Belongs to the damage-control phosphatase family. Sugar phosphate phosphatase III subfamily.</text>
</comment>
<accession>A0A8H5FYC8</accession>
<dbReference type="GO" id="GO:0016791">
    <property type="term" value="F:phosphatase activity"/>
    <property type="evidence" value="ECO:0007669"/>
    <property type="project" value="TreeGrafter"/>
</dbReference>